<evidence type="ECO:0008006" key="5">
    <source>
        <dbReference type="Google" id="ProtNLM"/>
    </source>
</evidence>
<protein>
    <recommendedName>
        <fullName evidence="5">Lipoprotein</fullName>
    </recommendedName>
</protein>
<comment type="caution">
    <text evidence="3">The sequence shown here is derived from an EMBL/GenBank/DDBJ whole genome shotgun (WGS) entry which is preliminary data.</text>
</comment>
<dbReference type="RefSeq" id="WP_255974679.1">
    <property type="nucleotide sequence ID" value="NZ_JANFQF010000039.1"/>
</dbReference>
<feature type="chain" id="PRO_5046349457" description="Lipoprotein" evidence="2">
    <location>
        <begin position="27"/>
        <end position="89"/>
    </location>
</feature>
<feature type="signal peptide" evidence="2">
    <location>
        <begin position="1"/>
        <end position="26"/>
    </location>
</feature>
<feature type="region of interest" description="Disordered" evidence="1">
    <location>
        <begin position="48"/>
        <end position="89"/>
    </location>
</feature>
<feature type="compositionally biased region" description="Gly residues" evidence="1">
    <location>
        <begin position="59"/>
        <end position="82"/>
    </location>
</feature>
<proteinExistence type="predicted"/>
<evidence type="ECO:0000313" key="3">
    <source>
        <dbReference type="EMBL" id="MCQ4122764.1"/>
    </source>
</evidence>
<sequence>MSNRTTGVAGVAGVAAAVIVAFGCGAAAQPDDLSIGRTAVAGVTVAHTPGAADCQPGAPGSGSQGGDGGDSTGGSAGNGVGNRGVAAPG</sequence>
<accession>A0ABT1QKE1</accession>
<evidence type="ECO:0000256" key="1">
    <source>
        <dbReference type="SAM" id="MobiDB-lite"/>
    </source>
</evidence>
<evidence type="ECO:0000256" key="2">
    <source>
        <dbReference type="SAM" id="SignalP"/>
    </source>
</evidence>
<dbReference type="EMBL" id="JANFQF010000039">
    <property type="protein sequence ID" value="MCQ4122764.1"/>
    <property type="molecule type" value="Genomic_DNA"/>
</dbReference>
<dbReference type="PROSITE" id="PS51257">
    <property type="entry name" value="PROKAR_LIPOPROTEIN"/>
    <property type="match status" value="1"/>
</dbReference>
<reference evidence="3 4" key="1">
    <citation type="submission" date="2022-07" db="EMBL/GenBank/DDBJ databases">
        <title>Degradation activity of malathion, p-nitrophenol and potential low-temperature adaptation strategy of Rhodococcus sp. FXJ9.536.</title>
        <authorList>
            <person name="Huang J."/>
            <person name="Huang Y."/>
        </authorList>
    </citation>
    <scope>NUCLEOTIDE SEQUENCE [LARGE SCALE GENOMIC DNA]</scope>
    <source>
        <strain evidence="3 4">FXJ9.536</strain>
    </source>
</reference>
<name>A0ABT1QKE1_9NOCA</name>
<evidence type="ECO:0000313" key="4">
    <source>
        <dbReference type="Proteomes" id="UP001524501"/>
    </source>
</evidence>
<dbReference type="Proteomes" id="UP001524501">
    <property type="component" value="Unassembled WGS sequence"/>
</dbReference>
<gene>
    <name evidence="3" type="ORF">NOF53_27040</name>
</gene>
<keyword evidence="4" id="KW-1185">Reference proteome</keyword>
<keyword evidence="2" id="KW-0732">Signal</keyword>
<organism evidence="3 4">
    <name type="scientific">Rhodococcus tibetensis</name>
    <dbReference type="NCBI Taxonomy" id="2965064"/>
    <lineage>
        <taxon>Bacteria</taxon>
        <taxon>Bacillati</taxon>
        <taxon>Actinomycetota</taxon>
        <taxon>Actinomycetes</taxon>
        <taxon>Mycobacteriales</taxon>
        <taxon>Nocardiaceae</taxon>
        <taxon>Rhodococcus</taxon>
    </lineage>
</organism>